<dbReference type="InterPro" id="IPR036661">
    <property type="entry name" value="Luciferase-like_sf"/>
</dbReference>
<evidence type="ECO:0000313" key="3">
    <source>
        <dbReference type="EMBL" id="ROP45506.1"/>
    </source>
</evidence>
<dbReference type="PANTHER" id="PTHR30137">
    <property type="entry name" value="LUCIFERASE-LIKE MONOOXYGENASE"/>
    <property type="match status" value="1"/>
</dbReference>
<dbReference type="Gene3D" id="3.20.20.30">
    <property type="entry name" value="Luciferase-like domain"/>
    <property type="match status" value="1"/>
</dbReference>
<feature type="domain" description="Luciferase-like" evidence="2">
    <location>
        <begin position="17"/>
        <end position="292"/>
    </location>
</feature>
<sequence length="356" mass="37718">MPARDVPLQQLGFLTIGTFDGDDPGPGLEALLVQLELAEELGLDSAWLRHRHLQHGVSSPVAVMAAASQRTSRLRLGTAVTPIAWENPLRLAEDLATVDVLSGGRVEAGLSAGPPMRWDDVKDALYPATADVEDLGYERVSRFLAMVAGEPVAPAATLGAEVYSSRVQPHSPGLRDRVWYGAGSLRSATWAAEQRLHLLTSSVLTGATSADFAAQQAEQVRAYRALHPAGRVSQGLVVVPTDSASPAQRARYRAYAEARLPRTTAPQGPGRLLFAPDLVGTSEEIAERLHAHEAFALVDEVAFALPFGFEHEDYVQLLTDLATSLGPALGWSPATGRAGATPGATLDGDGPAPPRP</sequence>
<keyword evidence="3" id="KW-0560">Oxidoreductase</keyword>
<dbReference type="PANTHER" id="PTHR30137:SF15">
    <property type="entry name" value="BLL6902 PROTEIN"/>
    <property type="match status" value="1"/>
</dbReference>
<dbReference type="GO" id="GO:0016705">
    <property type="term" value="F:oxidoreductase activity, acting on paired donors, with incorporation or reduction of molecular oxygen"/>
    <property type="evidence" value="ECO:0007669"/>
    <property type="project" value="InterPro"/>
</dbReference>
<dbReference type="Pfam" id="PF00296">
    <property type="entry name" value="Bac_luciferase"/>
    <property type="match status" value="1"/>
</dbReference>
<comment type="caution">
    <text evidence="3">The sequence shown here is derived from an EMBL/GenBank/DDBJ whole genome shotgun (WGS) entry which is preliminary data.</text>
</comment>
<name>A0A3N1HSY7_9ACTN</name>
<dbReference type="AlphaFoldDB" id="A0A3N1HSY7"/>
<feature type="compositionally biased region" description="Low complexity" evidence="1">
    <location>
        <begin position="333"/>
        <end position="345"/>
    </location>
</feature>
<reference evidence="3 4" key="1">
    <citation type="journal article" date="2015" name="Stand. Genomic Sci.">
        <title>Genomic Encyclopedia of Bacterial and Archaeal Type Strains, Phase III: the genomes of soil and plant-associated and newly described type strains.</title>
        <authorList>
            <person name="Whitman W.B."/>
            <person name="Woyke T."/>
            <person name="Klenk H.P."/>
            <person name="Zhou Y."/>
            <person name="Lilburn T.G."/>
            <person name="Beck B.J."/>
            <person name="De Vos P."/>
            <person name="Vandamme P."/>
            <person name="Eisen J.A."/>
            <person name="Garrity G."/>
            <person name="Hugenholtz P."/>
            <person name="Kyrpides N.C."/>
        </authorList>
    </citation>
    <scope>NUCLEOTIDE SEQUENCE [LARGE SCALE GENOMIC DNA]</scope>
    <source>
        <strain evidence="3 4">CECT 7306</strain>
    </source>
</reference>
<keyword evidence="3" id="KW-0503">Monooxygenase</keyword>
<dbReference type="InParanoid" id="A0A3N1HSY7"/>
<gene>
    <name evidence="3" type="ORF">EDC03_0110</name>
</gene>
<proteinExistence type="predicted"/>
<evidence type="ECO:0000313" key="4">
    <source>
        <dbReference type="Proteomes" id="UP000276232"/>
    </source>
</evidence>
<dbReference type="RefSeq" id="WP_123378274.1">
    <property type="nucleotide sequence ID" value="NZ_RJKN01000001.1"/>
</dbReference>
<dbReference type="InterPro" id="IPR050766">
    <property type="entry name" value="Bact_Lucif_Oxidored"/>
</dbReference>
<dbReference type="EMBL" id="RJKN01000001">
    <property type="protein sequence ID" value="ROP45506.1"/>
    <property type="molecule type" value="Genomic_DNA"/>
</dbReference>
<organism evidence="3 4">
    <name type="scientific">Pseudokineococcus lusitanus</name>
    <dbReference type="NCBI Taxonomy" id="763993"/>
    <lineage>
        <taxon>Bacteria</taxon>
        <taxon>Bacillati</taxon>
        <taxon>Actinomycetota</taxon>
        <taxon>Actinomycetes</taxon>
        <taxon>Kineosporiales</taxon>
        <taxon>Kineosporiaceae</taxon>
        <taxon>Pseudokineococcus</taxon>
    </lineage>
</organism>
<dbReference type="OrthoDB" id="7903015at2"/>
<evidence type="ECO:0000256" key="1">
    <source>
        <dbReference type="SAM" id="MobiDB-lite"/>
    </source>
</evidence>
<dbReference type="SUPFAM" id="SSF51679">
    <property type="entry name" value="Bacterial luciferase-like"/>
    <property type="match status" value="1"/>
</dbReference>
<feature type="region of interest" description="Disordered" evidence="1">
    <location>
        <begin position="333"/>
        <end position="356"/>
    </location>
</feature>
<dbReference type="InterPro" id="IPR011251">
    <property type="entry name" value="Luciferase-like_dom"/>
</dbReference>
<keyword evidence="4" id="KW-1185">Reference proteome</keyword>
<accession>A0A3N1HSY7</accession>
<protein>
    <submittedName>
        <fullName evidence="3">Alkanesulfonate monooxygenase SsuD/methylene tetrahydromethanopterin reductase-like flavin-dependent oxidoreductase (Luciferase family)</fullName>
    </submittedName>
</protein>
<dbReference type="Proteomes" id="UP000276232">
    <property type="component" value="Unassembled WGS sequence"/>
</dbReference>
<dbReference type="GO" id="GO:0004497">
    <property type="term" value="F:monooxygenase activity"/>
    <property type="evidence" value="ECO:0007669"/>
    <property type="project" value="UniProtKB-KW"/>
</dbReference>
<evidence type="ECO:0000259" key="2">
    <source>
        <dbReference type="Pfam" id="PF00296"/>
    </source>
</evidence>
<dbReference type="GO" id="GO:0005829">
    <property type="term" value="C:cytosol"/>
    <property type="evidence" value="ECO:0007669"/>
    <property type="project" value="TreeGrafter"/>
</dbReference>